<sequence length="85" mass="9456">MRKIRIIMLSMAVVVAMGGAMATSSKAPCSSLPQFFKNGNNFYPAGIEGFDYVCEFGHFSTCTYYYDSVSATYKPCKSGKILWLR</sequence>
<protein>
    <recommendedName>
        <fullName evidence="4">Chitin-binding type-2 domain-containing protein</fullName>
    </recommendedName>
</protein>
<dbReference type="EMBL" id="CP032157">
    <property type="protein sequence ID" value="AXY74370.1"/>
    <property type="molecule type" value="Genomic_DNA"/>
</dbReference>
<proteinExistence type="predicted"/>
<dbReference type="OrthoDB" id="680073at2"/>
<reference evidence="2 3" key="1">
    <citation type="submission" date="2018-09" db="EMBL/GenBank/DDBJ databases">
        <title>Genome sequencing of strain 6GH32-13.</title>
        <authorList>
            <person name="Weon H.-Y."/>
            <person name="Heo J."/>
            <person name="Kwon S.-W."/>
        </authorList>
    </citation>
    <scope>NUCLEOTIDE SEQUENCE [LARGE SCALE GENOMIC DNA]</scope>
    <source>
        <strain evidence="2 3">5GH32-13</strain>
    </source>
</reference>
<gene>
    <name evidence="2" type="ORF">D3H65_10445</name>
</gene>
<organism evidence="2 3">
    <name type="scientific">Paraflavitalea soli</name>
    <dbReference type="NCBI Taxonomy" id="2315862"/>
    <lineage>
        <taxon>Bacteria</taxon>
        <taxon>Pseudomonadati</taxon>
        <taxon>Bacteroidota</taxon>
        <taxon>Chitinophagia</taxon>
        <taxon>Chitinophagales</taxon>
        <taxon>Chitinophagaceae</taxon>
        <taxon>Paraflavitalea</taxon>
    </lineage>
</organism>
<feature type="signal peptide" evidence="1">
    <location>
        <begin position="1"/>
        <end position="22"/>
    </location>
</feature>
<dbReference type="KEGG" id="pseg:D3H65_10445"/>
<dbReference type="AlphaFoldDB" id="A0A3B7MMW3"/>
<evidence type="ECO:0000313" key="2">
    <source>
        <dbReference type="EMBL" id="AXY74370.1"/>
    </source>
</evidence>
<dbReference type="Proteomes" id="UP000263900">
    <property type="component" value="Chromosome"/>
</dbReference>
<evidence type="ECO:0000313" key="3">
    <source>
        <dbReference type="Proteomes" id="UP000263900"/>
    </source>
</evidence>
<evidence type="ECO:0000256" key="1">
    <source>
        <dbReference type="SAM" id="SignalP"/>
    </source>
</evidence>
<feature type="chain" id="PRO_5017559676" description="Chitin-binding type-2 domain-containing protein" evidence="1">
    <location>
        <begin position="23"/>
        <end position="85"/>
    </location>
</feature>
<keyword evidence="3" id="KW-1185">Reference proteome</keyword>
<accession>A0A3B7MMW3</accession>
<keyword evidence="1" id="KW-0732">Signal</keyword>
<dbReference type="RefSeq" id="WP_119050257.1">
    <property type="nucleotide sequence ID" value="NZ_CP032157.1"/>
</dbReference>
<name>A0A3B7MMW3_9BACT</name>
<evidence type="ECO:0008006" key="4">
    <source>
        <dbReference type="Google" id="ProtNLM"/>
    </source>
</evidence>